<dbReference type="FunCoup" id="A0A0D2BC49">
    <property type="interactions" value="146"/>
</dbReference>
<evidence type="ECO:0000313" key="4">
    <source>
        <dbReference type="Proteomes" id="UP000053259"/>
    </source>
</evidence>
<dbReference type="SUPFAM" id="SSF89895">
    <property type="entry name" value="FYSH domain"/>
    <property type="match status" value="1"/>
</dbReference>
<keyword evidence="4" id="KW-1185">Reference proteome</keyword>
<organism evidence="3 4">
    <name type="scientific">Verruconis gallopava</name>
    <dbReference type="NCBI Taxonomy" id="253628"/>
    <lineage>
        <taxon>Eukaryota</taxon>
        <taxon>Fungi</taxon>
        <taxon>Dikarya</taxon>
        <taxon>Ascomycota</taxon>
        <taxon>Pezizomycotina</taxon>
        <taxon>Dothideomycetes</taxon>
        <taxon>Pleosporomycetidae</taxon>
        <taxon>Venturiales</taxon>
        <taxon>Sympoventuriaceae</taxon>
        <taxon>Verruconis</taxon>
    </lineage>
</organism>
<feature type="domain" description="Ribosome maturation protein SDO1/SBDS N-terminal" evidence="2">
    <location>
        <begin position="7"/>
        <end position="98"/>
    </location>
</feature>
<dbReference type="GeneID" id="27308823"/>
<dbReference type="STRING" id="253628.A0A0D2BC49"/>
<protein>
    <recommendedName>
        <fullName evidence="2">Ribosome maturation protein SDO1/SBDS N-terminal domain-containing protein</fullName>
    </recommendedName>
</protein>
<dbReference type="VEuPathDB" id="FungiDB:PV09_00850"/>
<dbReference type="RefSeq" id="XP_016218803.1">
    <property type="nucleotide sequence ID" value="XM_016353650.1"/>
</dbReference>
<dbReference type="HOGENOM" id="CLU_137480_1_0_1"/>
<evidence type="ECO:0000259" key="2">
    <source>
        <dbReference type="Pfam" id="PF01172"/>
    </source>
</evidence>
<dbReference type="InterPro" id="IPR019783">
    <property type="entry name" value="SDO1/SBDS_N"/>
</dbReference>
<dbReference type="Gene3D" id="3.30.1250.10">
    <property type="entry name" value="Ribosome maturation protein SBDS, N-terminal domain"/>
    <property type="match status" value="1"/>
</dbReference>
<dbReference type="EMBL" id="KN847530">
    <property type="protein sequence ID" value="KIW08934.1"/>
    <property type="molecule type" value="Genomic_DNA"/>
</dbReference>
<evidence type="ECO:0000256" key="1">
    <source>
        <dbReference type="SAM" id="MobiDB-lite"/>
    </source>
</evidence>
<evidence type="ECO:0000313" key="3">
    <source>
        <dbReference type="EMBL" id="KIW08934.1"/>
    </source>
</evidence>
<gene>
    <name evidence="3" type="ORF">PV09_00850</name>
</gene>
<accession>A0A0D2BC49</accession>
<dbReference type="Pfam" id="PF01172">
    <property type="entry name" value="SBDS_N"/>
    <property type="match status" value="1"/>
</dbReference>
<dbReference type="Proteomes" id="UP000053259">
    <property type="component" value="Unassembled WGS sequence"/>
</dbReference>
<dbReference type="InterPro" id="IPR036786">
    <property type="entry name" value="Ribosome_mat_SBDS_N_sf"/>
</dbReference>
<sequence>MRADGQITKVHYKGADEDFVVILESAEALKRWKQDKTVPLVDVVNSFDIFVTDKHGNQGVLSRASKQQLENEFGTKNADDAVVAVLEKGTVQETRSHERQGGRNEMNGPGIALAGGNVHN</sequence>
<dbReference type="AlphaFoldDB" id="A0A0D2BC49"/>
<dbReference type="OrthoDB" id="2567806at2759"/>
<proteinExistence type="predicted"/>
<feature type="region of interest" description="Disordered" evidence="1">
    <location>
        <begin position="90"/>
        <end position="120"/>
    </location>
</feature>
<dbReference type="PANTHER" id="PTHR10927">
    <property type="entry name" value="RIBOSOME MATURATION PROTEIN SBDS"/>
    <property type="match status" value="1"/>
</dbReference>
<reference evidence="3 4" key="1">
    <citation type="submission" date="2015-01" db="EMBL/GenBank/DDBJ databases">
        <title>The Genome Sequence of Ochroconis gallopava CBS43764.</title>
        <authorList>
            <consortium name="The Broad Institute Genomics Platform"/>
            <person name="Cuomo C."/>
            <person name="de Hoog S."/>
            <person name="Gorbushina A."/>
            <person name="Stielow B."/>
            <person name="Teixiera M."/>
            <person name="Abouelleil A."/>
            <person name="Chapman S.B."/>
            <person name="Priest M."/>
            <person name="Young S.K."/>
            <person name="Wortman J."/>
            <person name="Nusbaum C."/>
            <person name="Birren B."/>
        </authorList>
    </citation>
    <scope>NUCLEOTIDE SEQUENCE [LARGE SCALE GENOMIC DNA]</scope>
    <source>
        <strain evidence="3 4">CBS 43764</strain>
    </source>
</reference>
<dbReference type="InParanoid" id="A0A0D2BC49"/>
<dbReference type="InterPro" id="IPR039100">
    <property type="entry name" value="Sdo1/SBDS-like"/>
</dbReference>
<dbReference type="PANTHER" id="PTHR10927:SF2">
    <property type="entry name" value="RESTRICTION OF TELOMERE CAPPING PROTEIN 3"/>
    <property type="match status" value="1"/>
</dbReference>
<name>A0A0D2BC49_9PEZI</name>